<reference evidence="3" key="1">
    <citation type="journal article" date="2019" name="Int. J. Syst. Evol. Microbiol.">
        <title>The Global Catalogue of Microorganisms (GCM) 10K type strain sequencing project: providing services to taxonomists for standard genome sequencing and annotation.</title>
        <authorList>
            <consortium name="The Broad Institute Genomics Platform"/>
            <consortium name="The Broad Institute Genome Sequencing Center for Infectious Disease"/>
            <person name="Wu L."/>
            <person name="Ma J."/>
        </authorList>
    </citation>
    <scope>NUCLEOTIDE SEQUENCE [LARGE SCALE GENOMIC DNA]</scope>
    <source>
        <strain evidence="3">CGMCC 1.12749</strain>
    </source>
</reference>
<gene>
    <name evidence="2" type="ORF">GCM10011323_33160</name>
</gene>
<comment type="caution">
    <text evidence="2">The sequence shown here is derived from an EMBL/GenBank/DDBJ whole genome shotgun (WGS) entry which is preliminary data.</text>
</comment>
<proteinExistence type="predicted"/>
<feature type="transmembrane region" description="Helical" evidence="1">
    <location>
        <begin position="48"/>
        <end position="64"/>
    </location>
</feature>
<evidence type="ECO:0008006" key="4">
    <source>
        <dbReference type="Google" id="ProtNLM"/>
    </source>
</evidence>
<accession>A0ABQ1WDR5</accession>
<organism evidence="2 3">
    <name type="scientific">Pontibacter amylolyticus</name>
    <dbReference type="NCBI Taxonomy" id="1424080"/>
    <lineage>
        <taxon>Bacteria</taxon>
        <taxon>Pseudomonadati</taxon>
        <taxon>Bacteroidota</taxon>
        <taxon>Cytophagia</taxon>
        <taxon>Cytophagales</taxon>
        <taxon>Hymenobacteraceae</taxon>
        <taxon>Pontibacter</taxon>
    </lineage>
</organism>
<evidence type="ECO:0000313" key="2">
    <source>
        <dbReference type="EMBL" id="GGG26979.1"/>
    </source>
</evidence>
<evidence type="ECO:0000256" key="1">
    <source>
        <dbReference type="SAM" id="Phobius"/>
    </source>
</evidence>
<sequence length="298" mass="34037">MQTEQDRQKHFKDEEVDLSFIYRNLYLGFRRVGQGVSNAFRTILYRKWLVLGCVLIGVALGYALKKASKPYYNSSMTLVLANIRNEFIEDQLNKLSELIYEENFDAVAERMDITPDAARQIREMKFTNLDQDRIEEDSVLTGSPFRIELSLFDPQLFIGLEPALTEYLENNRYFARQKRIRQRQVESMITKLKGEINSIDSIKTNVSEPRGPVNGFIYGQPIDPTNLYRESISMYKEQVELEADLEKLANVEIVTGFIPRVKPTGPKAITYGGIGGLIGLLIGLVIALSLEKPNKNRA</sequence>
<dbReference type="EMBL" id="BMFP01000007">
    <property type="protein sequence ID" value="GGG26979.1"/>
    <property type="molecule type" value="Genomic_DNA"/>
</dbReference>
<evidence type="ECO:0000313" key="3">
    <source>
        <dbReference type="Proteomes" id="UP000634043"/>
    </source>
</evidence>
<keyword evidence="1" id="KW-1133">Transmembrane helix</keyword>
<keyword evidence="1" id="KW-0812">Transmembrane</keyword>
<keyword evidence="1" id="KW-0472">Membrane</keyword>
<keyword evidence="3" id="KW-1185">Reference proteome</keyword>
<feature type="transmembrane region" description="Helical" evidence="1">
    <location>
        <begin position="268"/>
        <end position="290"/>
    </location>
</feature>
<protein>
    <recommendedName>
        <fullName evidence="4">Chain length determinant protein</fullName>
    </recommendedName>
</protein>
<dbReference type="RefSeq" id="WP_188502660.1">
    <property type="nucleotide sequence ID" value="NZ_BMFP01000007.1"/>
</dbReference>
<dbReference type="Proteomes" id="UP000634043">
    <property type="component" value="Unassembled WGS sequence"/>
</dbReference>
<name>A0ABQ1WDR5_9BACT</name>